<dbReference type="KEGG" id="lbc:LACBIDRAFT_300396"/>
<dbReference type="GO" id="GO:0006879">
    <property type="term" value="P:intracellular iron ion homeostasis"/>
    <property type="evidence" value="ECO:0007669"/>
    <property type="project" value="TreeGrafter"/>
</dbReference>
<protein>
    <submittedName>
        <fullName evidence="2">Predicted protein</fullName>
    </submittedName>
</protein>
<dbReference type="OrthoDB" id="4494341at2759"/>
<dbReference type="EMBL" id="DS547109">
    <property type="protein sequence ID" value="EDR06184.1"/>
    <property type="molecule type" value="Genomic_DNA"/>
</dbReference>
<dbReference type="PANTHER" id="PTHR32361">
    <property type="entry name" value="FERRIC/CUPRIC REDUCTASE TRANSMEMBRANE COMPONENT"/>
    <property type="match status" value="1"/>
</dbReference>
<dbReference type="PANTHER" id="PTHR32361:SF9">
    <property type="entry name" value="FERRIC REDUCTASE TRANSMEMBRANE COMPONENT 3-RELATED"/>
    <property type="match status" value="1"/>
</dbReference>
<dbReference type="GO" id="GO:0000293">
    <property type="term" value="F:ferric-chelate reductase activity"/>
    <property type="evidence" value="ECO:0007669"/>
    <property type="project" value="TreeGrafter"/>
</dbReference>
<dbReference type="GeneID" id="6078852"/>
<accession>B0DGN5</accession>
<dbReference type="STRING" id="486041.B0DGN5"/>
<dbReference type="GO" id="GO:0015677">
    <property type="term" value="P:copper ion import"/>
    <property type="evidence" value="ECO:0007669"/>
    <property type="project" value="TreeGrafter"/>
</dbReference>
<dbReference type="HOGENOM" id="CLU_1195043_0_0_1"/>
<dbReference type="GO" id="GO:0005886">
    <property type="term" value="C:plasma membrane"/>
    <property type="evidence" value="ECO:0007669"/>
    <property type="project" value="TreeGrafter"/>
</dbReference>
<evidence type="ECO:0000313" key="2">
    <source>
        <dbReference type="EMBL" id="EDR06184.1"/>
    </source>
</evidence>
<gene>
    <name evidence="2" type="ORF">LACBIDRAFT_300396</name>
</gene>
<dbReference type="InParanoid" id="B0DGN5"/>
<keyword evidence="3" id="KW-1185">Reference proteome</keyword>
<organism evidence="3">
    <name type="scientific">Laccaria bicolor (strain S238N-H82 / ATCC MYA-4686)</name>
    <name type="common">Bicoloured deceiver</name>
    <name type="synonym">Laccaria laccata var. bicolor</name>
    <dbReference type="NCBI Taxonomy" id="486041"/>
    <lineage>
        <taxon>Eukaryota</taxon>
        <taxon>Fungi</taxon>
        <taxon>Dikarya</taxon>
        <taxon>Basidiomycota</taxon>
        <taxon>Agaricomycotina</taxon>
        <taxon>Agaricomycetes</taxon>
        <taxon>Agaricomycetidae</taxon>
        <taxon>Agaricales</taxon>
        <taxon>Agaricineae</taxon>
        <taxon>Hydnangiaceae</taxon>
        <taxon>Laccaria</taxon>
    </lineage>
</organism>
<name>B0DGN5_LACBS</name>
<proteinExistence type="predicted"/>
<evidence type="ECO:0000256" key="1">
    <source>
        <dbReference type="ARBA" id="ARBA00022448"/>
    </source>
</evidence>
<dbReference type="GO" id="GO:0006826">
    <property type="term" value="P:iron ion transport"/>
    <property type="evidence" value="ECO:0007669"/>
    <property type="project" value="TreeGrafter"/>
</dbReference>
<dbReference type="InterPro" id="IPR051410">
    <property type="entry name" value="Ferric/Cupric_Reductase"/>
</dbReference>
<dbReference type="CDD" id="cd06186">
    <property type="entry name" value="NOX_Duox_like_FAD_NADP"/>
    <property type="match status" value="1"/>
</dbReference>
<reference evidence="2 3" key="1">
    <citation type="journal article" date="2008" name="Nature">
        <title>The genome of Laccaria bicolor provides insights into mycorrhizal symbiosis.</title>
        <authorList>
            <person name="Martin F."/>
            <person name="Aerts A."/>
            <person name="Ahren D."/>
            <person name="Brun A."/>
            <person name="Danchin E.G.J."/>
            <person name="Duchaussoy F."/>
            <person name="Gibon J."/>
            <person name="Kohler A."/>
            <person name="Lindquist E."/>
            <person name="Pereda V."/>
            <person name="Salamov A."/>
            <person name="Shapiro H.J."/>
            <person name="Wuyts J."/>
            <person name="Blaudez D."/>
            <person name="Buee M."/>
            <person name="Brokstein P."/>
            <person name="Canbaeck B."/>
            <person name="Cohen D."/>
            <person name="Courty P.E."/>
            <person name="Coutinho P.M."/>
            <person name="Delaruelle C."/>
            <person name="Detter J.C."/>
            <person name="Deveau A."/>
            <person name="DiFazio S."/>
            <person name="Duplessis S."/>
            <person name="Fraissinet-Tachet L."/>
            <person name="Lucic E."/>
            <person name="Frey-Klett P."/>
            <person name="Fourrey C."/>
            <person name="Feussner I."/>
            <person name="Gay G."/>
            <person name="Grimwood J."/>
            <person name="Hoegger P.J."/>
            <person name="Jain P."/>
            <person name="Kilaru S."/>
            <person name="Labbe J."/>
            <person name="Lin Y.C."/>
            <person name="Legue V."/>
            <person name="Le Tacon F."/>
            <person name="Marmeisse R."/>
            <person name="Melayah D."/>
            <person name="Montanini B."/>
            <person name="Muratet M."/>
            <person name="Nehls U."/>
            <person name="Niculita-Hirzel H."/>
            <person name="Oudot-Le Secq M.P."/>
            <person name="Peter M."/>
            <person name="Quesneville H."/>
            <person name="Rajashekar B."/>
            <person name="Reich M."/>
            <person name="Rouhier N."/>
            <person name="Schmutz J."/>
            <person name="Yin T."/>
            <person name="Chalot M."/>
            <person name="Henrissat B."/>
            <person name="Kuees U."/>
            <person name="Lucas S."/>
            <person name="Van de Peer Y."/>
            <person name="Podila G.K."/>
            <person name="Polle A."/>
            <person name="Pukkila P.J."/>
            <person name="Richardson P.M."/>
            <person name="Rouze P."/>
            <person name="Sanders I.R."/>
            <person name="Stajich J.E."/>
            <person name="Tunlid A."/>
            <person name="Tuskan G."/>
            <person name="Grigoriev I.V."/>
        </authorList>
    </citation>
    <scope>NUCLEOTIDE SEQUENCE [LARGE SCALE GENOMIC DNA]</scope>
    <source>
        <strain evidence="3">S238N-H82 / ATCC MYA-4686</strain>
    </source>
</reference>
<dbReference type="Gene3D" id="3.40.50.80">
    <property type="entry name" value="Nucleotide-binding domain of ferredoxin-NADP reductase (FNR) module"/>
    <property type="match status" value="1"/>
</dbReference>
<dbReference type="Proteomes" id="UP000001194">
    <property type="component" value="Unassembled WGS sequence"/>
</dbReference>
<dbReference type="RefSeq" id="XP_001883045.1">
    <property type="nucleotide sequence ID" value="XM_001883010.1"/>
</dbReference>
<keyword evidence="1" id="KW-0813">Transport</keyword>
<sequence>MSLKRRDFSWSPGQHAYVILPTRTGEDRDVIYLVKGCNGFTKRLMDHASTHGTGTVSAYLYGPYGCPPDLRIFSTCIFVAGGSGVSYTLPLFLNLIRFVTVPSLLRHIRVCEWSPIGDALCVDGPPLRSSCLRKPDTITPPKPDADVQAMKIEMKRGHTHPHLQPGCRSTFPPHCFKIYLSGTTLACALAYQSNYGRCRRSALIEMLIFTSLPPAARRRVLVLEWTWRRRAK</sequence>
<dbReference type="InterPro" id="IPR039261">
    <property type="entry name" value="FNR_nucleotide-bd"/>
</dbReference>
<evidence type="ECO:0000313" key="3">
    <source>
        <dbReference type="Proteomes" id="UP000001194"/>
    </source>
</evidence>
<dbReference type="AlphaFoldDB" id="B0DGN5"/>